<gene>
    <name evidence="1" type="ORF">PACLA_8A089413</name>
</gene>
<dbReference type="InterPro" id="IPR000421">
    <property type="entry name" value="FA58C"/>
</dbReference>
<protein>
    <submittedName>
        <fullName evidence="1">Uncharacterized protein</fullName>
    </submittedName>
</protein>
<sequence>ACSSNHSIGLSDGSFTERGLIATTFLDVYHTPNWARLHQSKAWSPAILNDHSIEQYVQLTFFGGQFLVKNVAMQGSPLFDWWVTKFRISTSNDGEHFVTNTEEYDGNYDGSSVVMVTLQNSTPSIYFRVIPTRWNNNVALRLELYGCFEYIA</sequence>
<dbReference type="InterPro" id="IPR008979">
    <property type="entry name" value="Galactose-bd-like_sf"/>
</dbReference>
<dbReference type="EMBL" id="CACRXK020005629">
    <property type="protein sequence ID" value="CAB4006867.1"/>
    <property type="molecule type" value="Genomic_DNA"/>
</dbReference>
<accession>A0A7D9EDY3</accession>
<dbReference type="Pfam" id="PF00754">
    <property type="entry name" value="F5_F8_type_C"/>
    <property type="match status" value="1"/>
</dbReference>
<dbReference type="PANTHER" id="PTHR24543">
    <property type="entry name" value="MULTICOPPER OXIDASE-RELATED"/>
    <property type="match status" value="1"/>
</dbReference>
<dbReference type="SUPFAM" id="SSF49785">
    <property type="entry name" value="Galactose-binding domain-like"/>
    <property type="match status" value="1"/>
</dbReference>
<feature type="non-terminal residue" evidence="1">
    <location>
        <position position="152"/>
    </location>
</feature>
<proteinExistence type="predicted"/>
<keyword evidence="2" id="KW-1185">Reference proteome</keyword>
<name>A0A7D9EDY3_PARCT</name>
<dbReference type="PANTHER" id="PTHR24543:SF325">
    <property type="entry name" value="F5_8 TYPE C DOMAIN-CONTAINING PROTEIN"/>
    <property type="match status" value="1"/>
</dbReference>
<organism evidence="1 2">
    <name type="scientific">Paramuricea clavata</name>
    <name type="common">Red gorgonian</name>
    <name type="synonym">Violescent sea-whip</name>
    <dbReference type="NCBI Taxonomy" id="317549"/>
    <lineage>
        <taxon>Eukaryota</taxon>
        <taxon>Metazoa</taxon>
        <taxon>Cnidaria</taxon>
        <taxon>Anthozoa</taxon>
        <taxon>Octocorallia</taxon>
        <taxon>Malacalcyonacea</taxon>
        <taxon>Plexauridae</taxon>
        <taxon>Paramuricea</taxon>
    </lineage>
</organism>
<dbReference type="PROSITE" id="PS01286">
    <property type="entry name" value="FA58C_2"/>
    <property type="match status" value="1"/>
</dbReference>
<dbReference type="AlphaFoldDB" id="A0A7D9EDY3"/>
<comment type="caution">
    <text evidence="1">The sequence shown here is derived from an EMBL/GenBank/DDBJ whole genome shotgun (WGS) entry which is preliminary data.</text>
</comment>
<evidence type="ECO:0000313" key="1">
    <source>
        <dbReference type="EMBL" id="CAB4006867.1"/>
    </source>
</evidence>
<dbReference type="Proteomes" id="UP001152795">
    <property type="component" value="Unassembled WGS sequence"/>
</dbReference>
<evidence type="ECO:0000313" key="2">
    <source>
        <dbReference type="Proteomes" id="UP001152795"/>
    </source>
</evidence>
<dbReference type="PROSITE" id="PS50022">
    <property type="entry name" value="FA58C_3"/>
    <property type="match status" value="1"/>
</dbReference>
<reference evidence="1" key="1">
    <citation type="submission" date="2020-04" db="EMBL/GenBank/DDBJ databases">
        <authorList>
            <person name="Alioto T."/>
            <person name="Alioto T."/>
            <person name="Gomez Garrido J."/>
        </authorList>
    </citation>
    <scope>NUCLEOTIDE SEQUENCE</scope>
    <source>
        <strain evidence="1">A484AB</strain>
    </source>
</reference>
<dbReference type="Gene3D" id="2.60.120.260">
    <property type="entry name" value="Galactose-binding domain-like"/>
    <property type="match status" value="1"/>
</dbReference>
<dbReference type="OrthoDB" id="5988742at2759"/>